<dbReference type="RefSeq" id="WP_116493363.1">
    <property type="nucleotide sequence ID" value="NZ_QDFR01000002.1"/>
</dbReference>
<dbReference type="EMBL" id="QDFR01000002">
    <property type="protein sequence ID" value="PVE55552.1"/>
    <property type="molecule type" value="Genomic_DNA"/>
</dbReference>
<reference evidence="2 3" key="1">
    <citation type="submission" date="2018-04" db="EMBL/GenBank/DDBJ databases">
        <authorList>
            <person name="Hagen T."/>
        </authorList>
    </citation>
    <scope>NUCLEOTIDE SEQUENCE [LARGE SCALE GENOMIC DNA]</scope>
    <source>
        <strain evidence="2 3">TPD7009</strain>
    </source>
</reference>
<comment type="caution">
    <text evidence="2">The sequence shown here is derived from an EMBL/GenBank/DDBJ whole genome shotgun (WGS) entry which is preliminary data.</text>
</comment>
<evidence type="ECO:0000313" key="3">
    <source>
        <dbReference type="Proteomes" id="UP000244335"/>
    </source>
</evidence>
<evidence type="ECO:0000313" key="2">
    <source>
        <dbReference type="EMBL" id="PVE55552.1"/>
    </source>
</evidence>
<dbReference type="Proteomes" id="UP000244335">
    <property type="component" value="Unassembled WGS sequence"/>
</dbReference>
<name>A0AA92C4Z8_RHIRH</name>
<keyword evidence="1" id="KW-1133">Transmembrane helix</keyword>
<organism evidence="2 3">
    <name type="scientific">Rhizobium rhizogenes</name>
    <name type="common">Agrobacterium rhizogenes</name>
    <dbReference type="NCBI Taxonomy" id="359"/>
    <lineage>
        <taxon>Bacteria</taxon>
        <taxon>Pseudomonadati</taxon>
        <taxon>Pseudomonadota</taxon>
        <taxon>Alphaproteobacteria</taxon>
        <taxon>Hyphomicrobiales</taxon>
        <taxon>Rhizobiaceae</taxon>
        <taxon>Rhizobium/Agrobacterium group</taxon>
        <taxon>Rhizobium</taxon>
    </lineage>
</organism>
<gene>
    <name evidence="2" type="ORF">DC430_10300</name>
</gene>
<accession>A0AA92C4Z8</accession>
<feature type="transmembrane region" description="Helical" evidence="1">
    <location>
        <begin position="6"/>
        <end position="34"/>
    </location>
</feature>
<evidence type="ECO:0000256" key="1">
    <source>
        <dbReference type="SAM" id="Phobius"/>
    </source>
</evidence>
<sequence length="193" mass="21831">MNDYAYIFAATTVPLFFGFGLVPELAPASVALSFDTKKQVHDGKIYPSRRAHMGFDEAGILYGRLDDPADEDLFRIGIEKHFHLVIDRVHAKTKLSRAALWRLFGDAIAQRFLDAGLRFDAIEAAAMSILKTPASPLANRELHYFNLTQYDRHGKAVRETSANAVVAAVFIWSRRHLLFHLHVEIASKPRRRT</sequence>
<keyword evidence="1" id="KW-0812">Transmembrane</keyword>
<dbReference type="AlphaFoldDB" id="A0AA92C4Z8"/>
<keyword evidence="1" id="KW-0472">Membrane</keyword>
<proteinExistence type="predicted"/>
<protein>
    <submittedName>
        <fullName evidence="2">Uncharacterized protein</fullName>
    </submittedName>
</protein>